<proteinExistence type="predicted"/>
<dbReference type="Proteomes" id="UP000029738">
    <property type="component" value="Unassembled WGS sequence"/>
</dbReference>
<reference evidence="2" key="2">
    <citation type="submission" date="2019-11" db="EMBL/GenBank/DDBJ databases">
        <title>Improved Assembly of Tolypothrix boutellei genome.</title>
        <authorList>
            <person name="Sarangi A.N."/>
            <person name="Mukherjee M."/>
            <person name="Ghosh S."/>
            <person name="Singh D."/>
            <person name="Das A."/>
            <person name="Kant S."/>
            <person name="Prusty A."/>
            <person name="Tripathy S."/>
        </authorList>
    </citation>
    <scope>NUCLEOTIDE SEQUENCE</scope>
    <source>
        <strain evidence="2">VB521301</strain>
    </source>
</reference>
<sequence>MTHDSFQDILTGSTIHLRQGVHLQVCYSPGKTPTVVFLHGGTGNRFNFRSQYEFAQNQGWEVLAYDLAGHGQSSPYSRYSIGRHRRDLQRLLHQFEIHSPILCCHSYGVPIGLEFAQHNSVSGIIAIAGGTHNLAPWWEIPLIKFFAWGGRYLYYLPQVQKISNWLSTSYRHSVMEQFFVENPTPKDFQAYKALEIFWGYDFFTRYPSPKNLHVPILVITGGLDPMFTRHMGDELARCFINATHLHFNKAGHLVMAECPELVNRAITHYLQQQVYLLSL</sequence>
<dbReference type="OrthoDB" id="495620at2"/>
<organism evidence="3">
    <name type="scientific">Tolypothrix bouteillei VB521301</name>
    <dbReference type="NCBI Taxonomy" id="1479485"/>
    <lineage>
        <taxon>Bacteria</taxon>
        <taxon>Bacillati</taxon>
        <taxon>Cyanobacteriota</taxon>
        <taxon>Cyanophyceae</taxon>
        <taxon>Nostocales</taxon>
        <taxon>Tolypothrichaceae</taxon>
        <taxon>Tolypothrix</taxon>
    </lineage>
</organism>
<keyword evidence="3" id="KW-0378">Hydrolase</keyword>
<dbReference type="EMBL" id="JHEG02000059">
    <property type="protein sequence ID" value="KIE06495.1"/>
    <property type="molecule type" value="Genomic_DNA"/>
</dbReference>
<name>A0A0C1R2L9_9CYAN</name>
<dbReference type="GO" id="GO:0016787">
    <property type="term" value="F:hydrolase activity"/>
    <property type="evidence" value="ECO:0007669"/>
    <property type="project" value="UniProtKB-KW"/>
</dbReference>
<dbReference type="STRING" id="1479485.DA73_0234485"/>
<evidence type="ECO:0000313" key="3">
    <source>
        <dbReference type="EMBL" id="KIE06495.1"/>
    </source>
</evidence>
<evidence type="ECO:0000313" key="4">
    <source>
        <dbReference type="Proteomes" id="UP000029738"/>
    </source>
</evidence>
<dbReference type="EMBL" id="JHEG04000001">
    <property type="protein sequence ID" value="KAF3890199.1"/>
    <property type="molecule type" value="Genomic_DNA"/>
</dbReference>
<gene>
    <name evidence="3" type="ORF">DA73_0234485</name>
    <name evidence="2" type="ORF">DA73_0400035695</name>
</gene>
<reference evidence="3" key="1">
    <citation type="journal article" date="2015" name="Genome Announc.">
        <title>Draft Genome Sequence of Tolypothrix boutellei Strain VB521301.</title>
        <authorList>
            <person name="Chandrababunaidu M.M."/>
            <person name="Singh D."/>
            <person name="Sen D."/>
            <person name="Bhan S."/>
            <person name="Das S."/>
            <person name="Gupta A."/>
            <person name="Adhikary S.P."/>
            <person name="Tripathy S."/>
        </authorList>
    </citation>
    <scope>NUCLEOTIDE SEQUENCE</scope>
    <source>
        <strain evidence="3">VB521301</strain>
    </source>
</reference>
<comment type="caution">
    <text evidence="3">The sequence shown here is derived from an EMBL/GenBank/DDBJ whole genome shotgun (WGS) entry which is preliminary data.</text>
</comment>
<dbReference type="PANTHER" id="PTHR43194:SF2">
    <property type="entry name" value="PEROXISOMAL MEMBRANE PROTEIN LPX1"/>
    <property type="match status" value="1"/>
</dbReference>
<evidence type="ECO:0000313" key="2">
    <source>
        <dbReference type="EMBL" id="KAF3890199.1"/>
    </source>
</evidence>
<dbReference type="AlphaFoldDB" id="A0A0C1R2L9"/>
<dbReference type="RefSeq" id="WP_038091801.1">
    <property type="nucleotide sequence ID" value="NZ_JHEG04000001.1"/>
</dbReference>
<protein>
    <submittedName>
        <fullName evidence="3">Alpha/beta hydrolase</fullName>
    </submittedName>
</protein>
<accession>A0A0C1R2L9</accession>
<dbReference type="PANTHER" id="PTHR43194">
    <property type="entry name" value="HYDROLASE ALPHA/BETA FOLD FAMILY"/>
    <property type="match status" value="1"/>
</dbReference>
<dbReference type="Pfam" id="PF00561">
    <property type="entry name" value="Abhydrolase_1"/>
    <property type="match status" value="1"/>
</dbReference>
<dbReference type="SUPFAM" id="SSF53474">
    <property type="entry name" value="alpha/beta-Hydrolases"/>
    <property type="match status" value="1"/>
</dbReference>
<dbReference type="InterPro" id="IPR050228">
    <property type="entry name" value="Carboxylesterase_BioH"/>
</dbReference>
<feature type="domain" description="AB hydrolase-1" evidence="1">
    <location>
        <begin position="33"/>
        <end position="255"/>
    </location>
</feature>
<dbReference type="Gene3D" id="3.40.50.1820">
    <property type="entry name" value="alpha/beta hydrolase"/>
    <property type="match status" value="1"/>
</dbReference>
<evidence type="ECO:0000259" key="1">
    <source>
        <dbReference type="Pfam" id="PF00561"/>
    </source>
</evidence>
<dbReference type="InterPro" id="IPR029058">
    <property type="entry name" value="AB_hydrolase_fold"/>
</dbReference>
<dbReference type="InterPro" id="IPR000073">
    <property type="entry name" value="AB_hydrolase_1"/>
</dbReference>
<keyword evidence="4" id="KW-1185">Reference proteome</keyword>